<feature type="compositionally biased region" description="Basic and acidic residues" evidence="1">
    <location>
        <begin position="207"/>
        <end position="221"/>
    </location>
</feature>
<dbReference type="GeneID" id="114575561"/>
<dbReference type="KEGG" id="epa:114575561"/>
<dbReference type="Proteomes" id="UP000887567">
    <property type="component" value="Unplaced"/>
</dbReference>
<accession>A0A913YN48</accession>
<evidence type="ECO:0000313" key="2">
    <source>
        <dbReference type="EnsemblMetazoa" id="XP_028516463.1"/>
    </source>
</evidence>
<dbReference type="AlphaFoldDB" id="A0A913YN48"/>
<feature type="compositionally biased region" description="Polar residues" evidence="1">
    <location>
        <begin position="135"/>
        <end position="166"/>
    </location>
</feature>
<protein>
    <submittedName>
        <fullName evidence="2">Uncharacterized protein</fullName>
    </submittedName>
</protein>
<feature type="compositionally biased region" description="Basic and acidic residues" evidence="1">
    <location>
        <begin position="240"/>
        <end position="265"/>
    </location>
</feature>
<dbReference type="EnsemblMetazoa" id="XM_028660662.1">
    <property type="protein sequence ID" value="XP_028516463.1"/>
    <property type="gene ID" value="LOC114575561"/>
</dbReference>
<reference evidence="2" key="1">
    <citation type="submission" date="2022-11" db="UniProtKB">
        <authorList>
            <consortium name="EnsemblMetazoa"/>
        </authorList>
    </citation>
    <scope>IDENTIFICATION</scope>
</reference>
<name>A0A913YN48_EXADI</name>
<keyword evidence="3" id="KW-1185">Reference proteome</keyword>
<evidence type="ECO:0000256" key="1">
    <source>
        <dbReference type="SAM" id="MobiDB-lite"/>
    </source>
</evidence>
<proteinExistence type="predicted"/>
<feature type="compositionally biased region" description="Polar residues" evidence="1">
    <location>
        <begin position="282"/>
        <end position="298"/>
    </location>
</feature>
<feature type="region of interest" description="Disordered" evidence="1">
    <location>
        <begin position="203"/>
        <end position="298"/>
    </location>
</feature>
<sequence>MEMQATDLRDTPPHSQEGMIRTRQVAYHPTKVHQINQVAYHPLEHLPSNLTDVYSEERYGSVPPRIGYSRQSVAMQRFPLECNGHSQGYPREAVSDGQVLVPPTREYGSRLHHLEMHPVQSSNCPTASITPVQKSKNITQVNGWNPASPSTLPRSSDNDNVNNAAKSKTAEPLPSPANRISLLDKTKLPKKSPVATVLPQVQAKPKNALDAEIKDRPHDPSRIFNFDLTTSPQHAQPCNDHNKMESSVKTEEKPQSQAKKTDERKTKKKGRSNKFSKEPARNYSTRARTRSGVTSEDYNNWSDDRSLDKYSTASVNPHKPKTTIPMGLKRKVFSGVSQKSKKIRSEDIVCGSKETCDVLANRKRSGCLANTSESIEVA</sequence>
<evidence type="ECO:0000313" key="3">
    <source>
        <dbReference type="Proteomes" id="UP000887567"/>
    </source>
</evidence>
<dbReference type="RefSeq" id="XP_028516463.1">
    <property type="nucleotide sequence ID" value="XM_028660662.1"/>
</dbReference>
<feature type="region of interest" description="Disordered" evidence="1">
    <location>
        <begin position="135"/>
        <end position="178"/>
    </location>
</feature>
<feature type="compositionally biased region" description="Polar residues" evidence="1">
    <location>
        <begin position="227"/>
        <end position="236"/>
    </location>
</feature>
<organism evidence="2 3">
    <name type="scientific">Exaiptasia diaphana</name>
    <name type="common">Tropical sea anemone</name>
    <name type="synonym">Aiptasia pulchella</name>
    <dbReference type="NCBI Taxonomy" id="2652724"/>
    <lineage>
        <taxon>Eukaryota</taxon>
        <taxon>Metazoa</taxon>
        <taxon>Cnidaria</taxon>
        <taxon>Anthozoa</taxon>
        <taxon>Hexacorallia</taxon>
        <taxon>Actiniaria</taxon>
        <taxon>Aiptasiidae</taxon>
        <taxon>Exaiptasia</taxon>
    </lineage>
</organism>